<dbReference type="AlphaFoldDB" id="Q2SBD3"/>
<dbReference type="STRING" id="349521.HCH_05372"/>
<reference evidence="3 4" key="1">
    <citation type="journal article" date="2005" name="Nucleic Acids Res.">
        <title>Genomic blueprint of Hahella chejuensis, a marine microbe producing an algicidal agent.</title>
        <authorList>
            <person name="Jeong H."/>
            <person name="Yim J.H."/>
            <person name="Lee C."/>
            <person name="Choi S.-H."/>
            <person name="Park Y.K."/>
            <person name="Yoon S.H."/>
            <person name="Hur C.-G."/>
            <person name="Kang H.-Y."/>
            <person name="Kim D."/>
            <person name="Lee H.H."/>
            <person name="Park K.H."/>
            <person name="Park S.-H."/>
            <person name="Park H.-S."/>
            <person name="Lee H.K."/>
            <person name="Oh T.K."/>
            <person name="Kim J.F."/>
        </authorList>
    </citation>
    <scope>NUCLEOTIDE SEQUENCE [LARGE SCALE GENOMIC DNA]</scope>
    <source>
        <strain evidence="3 4">KCTC 2396</strain>
    </source>
</reference>
<proteinExistence type="inferred from homology"/>
<sequence length="244" mass="27083">MEDIISRTKKLSTFLREKVNSLQLKHCLLCLESGGSAHICTACSTDLTPPKHPCSRCGVSRIASDAVPCGRCLRQPPHFDASTSAFDYIFPMNHIIGQLKYGDKRYWARALAQAALPAFQQAYAHISAPILIPVPMHKSKQRKRGFNQAELLARSLARYANAKYSNKLCRRIKASPPQTGLNRKSRRSNVKNGFEASSKLPQQPLIIIDDVVTTGSTVDELARTLKQAGALEVYVFSIARRSMD</sequence>
<dbReference type="KEGG" id="hch:HCH_05372"/>
<name>Q2SBD3_HAHCH</name>
<keyword evidence="4" id="KW-1185">Reference proteome</keyword>
<dbReference type="PANTHER" id="PTHR47505">
    <property type="entry name" value="DNA UTILIZATION PROTEIN YHGH"/>
    <property type="match status" value="1"/>
</dbReference>
<dbReference type="eggNOG" id="COG1040">
    <property type="taxonomic scope" value="Bacteria"/>
</dbReference>
<evidence type="ECO:0000256" key="2">
    <source>
        <dbReference type="SAM" id="MobiDB-lite"/>
    </source>
</evidence>
<dbReference type="Proteomes" id="UP000000238">
    <property type="component" value="Chromosome"/>
</dbReference>
<dbReference type="Gene3D" id="3.40.50.2020">
    <property type="match status" value="1"/>
</dbReference>
<keyword evidence="3" id="KW-0808">Transferase</keyword>
<organism evidence="3 4">
    <name type="scientific">Hahella chejuensis (strain KCTC 2396)</name>
    <dbReference type="NCBI Taxonomy" id="349521"/>
    <lineage>
        <taxon>Bacteria</taxon>
        <taxon>Pseudomonadati</taxon>
        <taxon>Pseudomonadota</taxon>
        <taxon>Gammaproteobacteria</taxon>
        <taxon>Oceanospirillales</taxon>
        <taxon>Hahellaceae</taxon>
        <taxon>Hahella</taxon>
    </lineage>
</organism>
<gene>
    <name evidence="3" type="ordered locus">HCH_05372</name>
</gene>
<dbReference type="RefSeq" id="WP_011399105.1">
    <property type="nucleotide sequence ID" value="NC_007645.1"/>
</dbReference>
<evidence type="ECO:0000256" key="1">
    <source>
        <dbReference type="ARBA" id="ARBA00008007"/>
    </source>
</evidence>
<dbReference type="PANTHER" id="PTHR47505:SF1">
    <property type="entry name" value="DNA UTILIZATION PROTEIN YHGH"/>
    <property type="match status" value="1"/>
</dbReference>
<evidence type="ECO:0000313" key="3">
    <source>
        <dbReference type="EMBL" id="ABC32041.1"/>
    </source>
</evidence>
<dbReference type="InterPro" id="IPR000836">
    <property type="entry name" value="PRTase_dom"/>
</dbReference>
<dbReference type="CDD" id="cd06223">
    <property type="entry name" value="PRTases_typeI"/>
    <property type="match status" value="1"/>
</dbReference>
<dbReference type="InterPro" id="IPR051910">
    <property type="entry name" value="ComF/GntX_DNA_util-trans"/>
</dbReference>
<accession>Q2SBD3</accession>
<dbReference type="GO" id="GO:0016757">
    <property type="term" value="F:glycosyltransferase activity"/>
    <property type="evidence" value="ECO:0007669"/>
    <property type="project" value="UniProtKB-KW"/>
</dbReference>
<dbReference type="EMBL" id="CP000155">
    <property type="protein sequence ID" value="ABC32041.1"/>
    <property type="molecule type" value="Genomic_DNA"/>
</dbReference>
<dbReference type="InterPro" id="IPR029057">
    <property type="entry name" value="PRTase-like"/>
</dbReference>
<feature type="region of interest" description="Disordered" evidence="2">
    <location>
        <begin position="175"/>
        <end position="194"/>
    </location>
</feature>
<protein>
    <submittedName>
        <fullName evidence="3">Predicted amidophosphoribosyltransferase</fullName>
    </submittedName>
</protein>
<dbReference type="OrthoDB" id="9793412at2"/>
<dbReference type="SUPFAM" id="SSF53271">
    <property type="entry name" value="PRTase-like"/>
    <property type="match status" value="1"/>
</dbReference>
<comment type="similarity">
    <text evidence="1">Belongs to the ComF/GntX family.</text>
</comment>
<dbReference type="HOGENOM" id="CLU_054549_0_2_6"/>
<keyword evidence="3" id="KW-0328">Glycosyltransferase</keyword>
<evidence type="ECO:0000313" key="4">
    <source>
        <dbReference type="Proteomes" id="UP000000238"/>
    </source>
</evidence>